<proteinExistence type="predicted"/>
<name>A0AAD7RRQ2_9TELE</name>
<keyword evidence="3" id="KW-1185">Reference proteome</keyword>
<evidence type="ECO:0000313" key="3">
    <source>
        <dbReference type="Proteomes" id="UP001221898"/>
    </source>
</evidence>
<dbReference type="AlphaFoldDB" id="A0AAD7RRQ2"/>
<organism evidence="2 3">
    <name type="scientific">Aldrovandia affinis</name>
    <dbReference type="NCBI Taxonomy" id="143900"/>
    <lineage>
        <taxon>Eukaryota</taxon>
        <taxon>Metazoa</taxon>
        <taxon>Chordata</taxon>
        <taxon>Craniata</taxon>
        <taxon>Vertebrata</taxon>
        <taxon>Euteleostomi</taxon>
        <taxon>Actinopterygii</taxon>
        <taxon>Neopterygii</taxon>
        <taxon>Teleostei</taxon>
        <taxon>Notacanthiformes</taxon>
        <taxon>Halosauridae</taxon>
        <taxon>Aldrovandia</taxon>
    </lineage>
</organism>
<evidence type="ECO:0000313" key="2">
    <source>
        <dbReference type="EMBL" id="KAJ8389002.1"/>
    </source>
</evidence>
<gene>
    <name evidence="2" type="ORF">AAFF_G00125630</name>
</gene>
<dbReference type="Proteomes" id="UP001221898">
    <property type="component" value="Unassembled WGS sequence"/>
</dbReference>
<evidence type="ECO:0000256" key="1">
    <source>
        <dbReference type="SAM" id="MobiDB-lite"/>
    </source>
</evidence>
<dbReference type="EMBL" id="JAINUG010000188">
    <property type="protein sequence ID" value="KAJ8389002.1"/>
    <property type="molecule type" value="Genomic_DNA"/>
</dbReference>
<accession>A0AAD7RRQ2</accession>
<feature type="compositionally biased region" description="Basic and acidic residues" evidence="1">
    <location>
        <begin position="51"/>
        <end position="64"/>
    </location>
</feature>
<sequence length="119" mass="13147">MTAGPARAKLYACSDHSRRTLRQLPLGPGQFSCPAAEQAPERRRQMSKAALRWDHPHTHMETSWHSHQPSSGALQHSQAAVQPSQAGRPWFSALLSLLEGDPCGSSYRHDRLSQLGGRI</sequence>
<feature type="compositionally biased region" description="Polar residues" evidence="1">
    <location>
        <begin position="65"/>
        <end position="85"/>
    </location>
</feature>
<reference evidence="2" key="1">
    <citation type="journal article" date="2023" name="Science">
        <title>Genome structures resolve the early diversification of teleost fishes.</title>
        <authorList>
            <person name="Parey E."/>
            <person name="Louis A."/>
            <person name="Montfort J."/>
            <person name="Bouchez O."/>
            <person name="Roques C."/>
            <person name="Iampietro C."/>
            <person name="Lluch J."/>
            <person name="Castinel A."/>
            <person name="Donnadieu C."/>
            <person name="Desvignes T."/>
            <person name="Floi Bucao C."/>
            <person name="Jouanno E."/>
            <person name="Wen M."/>
            <person name="Mejri S."/>
            <person name="Dirks R."/>
            <person name="Jansen H."/>
            <person name="Henkel C."/>
            <person name="Chen W.J."/>
            <person name="Zahm M."/>
            <person name="Cabau C."/>
            <person name="Klopp C."/>
            <person name="Thompson A.W."/>
            <person name="Robinson-Rechavi M."/>
            <person name="Braasch I."/>
            <person name="Lecointre G."/>
            <person name="Bobe J."/>
            <person name="Postlethwait J.H."/>
            <person name="Berthelot C."/>
            <person name="Roest Crollius H."/>
            <person name="Guiguen Y."/>
        </authorList>
    </citation>
    <scope>NUCLEOTIDE SEQUENCE</scope>
    <source>
        <strain evidence="2">NC1722</strain>
    </source>
</reference>
<feature type="region of interest" description="Disordered" evidence="1">
    <location>
        <begin position="23"/>
        <end position="85"/>
    </location>
</feature>
<comment type="caution">
    <text evidence="2">The sequence shown here is derived from an EMBL/GenBank/DDBJ whole genome shotgun (WGS) entry which is preliminary data.</text>
</comment>
<protein>
    <submittedName>
        <fullName evidence="2">Uncharacterized protein</fullName>
    </submittedName>
</protein>